<protein>
    <submittedName>
        <fullName evidence="2">Carboxymuconolactone decarboxylase family protein</fullName>
    </submittedName>
</protein>
<dbReference type="PANTHER" id="PTHR34846:SF5">
    <property type="entry name" value="CARBOXYMUCONOLACTONE DECARBOXYLASE-LIKE DOMAIN-CONTAINING PROTEIN"/>
    <property type="match status" value="1"/>
</dbReference>
<reference evidence="2 3" key="1">
    <citation type="submission" date="2024-12" db="EMBL/GenBank/DDBJ databases">
        <title>The coexistence of Mycolicibacterium septicum and Mycolicibacterium nivoides in clinical samples.</title>
        <authorList>
            <person name="Wang C."/>
            <person name="Feng Y."/>
            <person name="Zong Z."/>
        </authorList>
    </citation>
    <scope>NUCLEOTIDE SEQUENCE [LARGE SCALE GENOMIC DNA]</scope>
    <source>
        <strain evidence="2 3">120310</strain>
    </source>
</reference>
<comment type="caution">
    <text evidence="2">The sequence shown here is derived from an EMBL/GenBank/DDBJ whole genome shotgun (WGS) entry which is preliminary data.</text>
</comment>
<accession>A0ABW9LV09</accession>
<name>A0ABW9LV09_9MYCO</name>
<dbReference type="EMBL" id="JBKBDE010000004">
    <property type="protein sequence ID" value="MFN6551690.1"/>
    <property type="molecule type" value="Genomic_DNA"/>
</dbReference>
<dbReference type="PANTHER" id="PTHR34846">
    <property type="entry name" value="4-CARBOXYMUCONOLACTONE DECARBOXYLASE FAMILY PROTEIN (AFU_ORTHOLOGUE AFUA_6G11590)"/>
    <property type="match status" value="1"/>
</dbReference>
<sequence length="184" mass="19701">MAVRLPDVADLDPAGREVYDLFPANLSRGLAMTSSSAKPYLALGLSFRSGALSPETRELVILRVGAVTRAEYEIHHHVREAREAGISDSTIDHVLSGATSFGGRRVDALIAFVDDLLTRIEGGGVAGTARMQEFYSDNDIAEITLLTGHYVMTALFINTMGIMPEDDGADSPSILAEAAAKLHE</sequence>
<evidence type="ECO:0000313" key="3">
    <source>
        <dbReference type="Proteomes" id="UP001635817"/>
    </source>
</evidence>
<feature type="domain" description="Carboxymuconolactone decarboxylase-like" evidence="1">
    <location>
        <begin position="48"/>
        <end position="109"/>
    </location>
</feature>
<keyword evidence="3" id="KW-1185">Reference proteome</keyword>
<dbReference type="SUPFAM" id="SSF69118">
    <property type="entry name" value="AhpD-like"/>
    <property type="match status" value="1"/>
</dbReference>
<dbReference type="Pfam" id="PF02627">
    <property type="entry name" value="CMD"/>
    <property type="match status" value="1"/>
</dbReference>
<organism evidence="2 3">
    <name type="scientific">Mycolicibacterium septicum</name>
    <dbReference type="NCBI Taxonomy" id="98668"/>
    <lineage>
        <taxon>Bacteria</taxon>
        <taxon>Bacillati</taxon>
        <taxon>Actinomycetota</taxon>
        <taxon>Actinomycetes</taxon>
        <taxon>Mycobacteriales</taxon>
        <taxon>Mycobacteriaceae</taxon>
        <taxon>Mycolicibacterium</taxon>
    </lineage>
</organism>
<evidence type="ECO:0000259" key="1">
    <source>
        <dbReference type="Pfam" id="PF02627"/>
    </source>
</evidence>
<gene>
    <name evidence="2" type="ORF">ACK4CP_14890</name>
</gene>
<evidence type="ECO:0000313" key="2">
    <source>
        <dbReference type="EMBL" id="MFN6551690.1"/>
    </source>
</evidence>
<proteinExistence type="predicted"/>
<dbReference type="InterPro" id="IPR029032">
    <property type="entry name" value="AhpD-like"/>
</dbReference>
<dbReference type="Proteomes" id="UP001635817">
    <property type="component" value="Unassembled WGS sequence"/>
</dbReference>
<dbReference type="RefSeq" id="WP_409550284.1">
    <property type="nucleotide sequence ID" value="NZ_JBKBDE010000004.1"/>
</dbReference>
<dbReference type="Gene3D" id="1.20.1290.10">
    <property type="entry name" value="AhpD-like"/>
    <property type="match status" value="1"/>
</dbReference>
<dbReference type="InterPro" id="IPR003779">
    <property type="entry name" value="CMD-like"/>
</dbReference>